<dbReference type="GO" id="GO:0008168">
    <property type="term" value="F:methyltransferase activity"/>
    <property type="evidence" value="ECO:0007669"/>
    <property type="project" value="UniProtKB-KW"/>
</dbReference>
<dbReference type="EMBL" id="CP060712">
    <property type="protein sequence ID" value="QNN49881.1"/>
    <property type="molecule type" value="Genomic_DNA"/>
</dbReference>
<feature type="transmembrane region" description="Helical" evidence="1">
    <location>
        <begin position="150"/>
        <end position="169"/>
    </location>
</feature>
<protein>
    <submittedName>
        <fullName evidence="2">Isoprenylcysteine carboxylmethyltransferase family protein</fullName>
    </submittedName>
</protein>
<keyword evidence="1" id="KW-0812">Transmembrane</keyword>
<keyword evidence="2" id="KW-0808">Transferase</keyword>
<keyword evidence="2" id="KW-0489">Methyltransferase</keyword>
<feature type="transmembrane region" description="Helical" evidence="1">
    <location>
        <begin position="81"/>
        <end position="103"/>
    </location>
</feature>
<evidence type="ECO:0000313" key="3">
    <source>
        <dbReference type="Proteomes" id="UP000515976"/>
    </source>
</evidence>
<accession>A0A7G9R2Q6</accession>
<feature type="transmembrane region" description="Helical" evidence="1">
    <location>
        <begin position="36"/>
        <end position="61"/>
    </location>
</feature>
<dbReference type="AlphaFoldDB" id="A0A7G9R2Q6"/>
<dbReference type="KEGG" id="pei:H9L10_01975"/>
<keyword evidence="1" id="KW-1133">Transmembrane helix</keyword>
<evidence type="ECO:0000313" key="2">
    <source>
        <dbReference type="EMBL" id="QNN49881.1"/>
    </source>
</evidence>
<feature type="transmembrane region" description="Helical" evidence="1">
    <location>
        <begin position="189"/>
        <end position="211"/>
    </location>
</feature>
<dbReference type="Proteomes" id="UP000515976">
    <property type="component" value="Chromosome"/>
</dbReference>
<proteinExistence type="predicted"/>
<feature type="transmembrane region" description="Helical" evidence="1">
    <location>
        <begin position="248"/>
        <end position="273"/>
    </location>
</feature>
<feature type="transmembrane region" description="Helical" evidence="1">
    <location>
        <begin position="123"/>
        <end position="143"/>
    </location>
</feature>
<reference evidence="2 3" key="1">
    <citation type="submission" date="2020-08" db="EMBL/GenBank/DDBJ databases">
        <title>Genome sequence of Phycicoccus endophyticus JCM 31784T.</title>
        <authorList>
            <person name="Hyun D.-W."/>
            <person name="Bae J.-W."/>
        </authorList>
    </citation>
    <scope>NUCLEOTIDE SEQUENCE [LARGE SCALE GENOMIC DNA]</scope>
    <source>
        <strain evidence="2 3">JCM 31784</strain>
    </source>
</reference>
<keyword evidence="3" id="KW-1185">Reference proteome</keyword>
<gene>
    <name evidence="2" type="ORF">H9L10_01975</name>
</gene>
<sequence length="421" mass="44047">MSVALLRNLTLVVPLLAVVGAGAARARVGGLRPRVPAAALATGLAWVGLVAVEAGGGWWLFPEGPTTVLGVPVETSLGWALTWGALPVLAGGHVGLWWCGFLWADVLVVPRLDPLVHLGPRWLVGELVLLLLVAAPALALGSLTVTRRALPARVALQGVTFVGLLGWAAPTLALDRNGLGWPDVLDHGLAVRVLLLAAAVVLAVPPLAAVAELWRVGRGTPFPWDPPDRLVVSGPYAYLHNPMQAGAVGLLVLLAAAAGSVTLLLGVVFAGLFSVAVAEPHERGSLTARWPGYRGYRTRVRGWCPHWRPAVAPPATLWVSRTCGLCASTGTAVLLARPSGVVVRAAEDAPVRLTRMRWQGVGTCERGVAALARSLERVSLPWAWVGWALRLPGVDLLVQVAADACGLGPRELPDRAGTVTP</sequence>
<evidence type="ECO:0000256" key="1">
    <source>
        <dbReference type="SAM" id="Phobius"/>
    </source>
</evidence>
<dbReference type="GO" id="GO:0032259">
    <property type="term" value="P:methylation"/>
    <property type="evidence" value="ECO:0007669"/>
    <property type="project" value="UniProtKB-KW"/>
</dbReference>
<name>A0A7G9R2Q6_9MICO</name>
<keyword evidence="1" id="KW-0472">Membrane</keyword>
<organism evidence="2 3">
    <name type="scientific">Phycicoccus endophyticus</name>
    <dbReference type="NCBI Taxonomy" id="1690220"/>
    <lineage>
        <taxon>Bacteria</taxon>
        <taxon>Bacillati</taxon>
        <taxon>Actinomycetota</taxon>
        <taxon>Actinomycetes</taxon>
        <taxon>Micrococcales</taxon>
        <taxon>Intrasporangiaceae</taxon>
        <taxon>Phycicoccus</taxon>
    </lineage>
</organism>
<dbReference type="RefSeq" id="WP_166103573.1">
    <property type="nucleotide sequence ID" value="NZ_BMMY01000002.1"/>
</dbReference>
<dbReference type="Gene3D" id="1.20.120.1630">
    <property type="match status" value="1"/>
</dbReference>